<protein>
    <submittedName>
        <fullName evidence="3">Uncharacterized protein</fullName>
    </submittedName>
</protein>
<evidence type="ECO:0000256" key="1">
    <source>
        <dbReference type="SAM" id="MobiDB-lite"/>
    </source>
</evidence>
<evidence type="ECO:0000313" key="4">
    <source>
        <dbReference type="Proteomes" id="UP000553632"/>
    </source>
</evidence>
<proteinExistence type="predicted"/>
<feature type="region of interest" description="Disordered" evidence="1">
    <location>
        <begin position="371"/>
        <end position="402"/>
    </location>
</feature>
<dbReference type="Proteomes" id="UP000574390">
    <property type="component" value="Unassembled WGS sequence"/>
</dbReference>
<gene>
    <name evidence="3" type="ORF">FOZ62_026986</name>
    <name evidence="2" type="ORF">FOZ63_026482</name>
</gene>
<evidence type="ECO:0000313" key="5">
    <source>
        <dbReference type="Proteomes" id="UP000574390"/>
    </source>
</evidence>
<dbReference type="Proteomes" id="UP000553632">
    <property type="component" value="Unassembled WGS sequence"/>
</dbReference>
<feature type="compositionally biased region" description="Acidic residues" evidence="1">
    <location>
        <begin position="445"/>
        <end position="457"/>
    </location>
</feature>
<evidence type="ECO:0000313" key="3">
    <source>
        <dbReference type="EMBL" id="KAF4756402.1"/>
    </source>
</evidence>
<dbReference type="EMBL" id="JABANM010000186">
    <property type="protein sequence ID" value="KAF4756402.1"/>
    <property type="molecule type" value="Genomic_DNA"/>
</dbReference>
<dbReference type="EMBL" id="JABANO010011835">
    <property type="protein sequence ID" value="KAF4742810.1"/>
    <property type="molecule type" value="Genomic_DNA"/>
</dbReference>
<sequence length="463" mass="49586">MRYRILLRPCLFSVGFKRLTSTITPRANLQMASGGMDLSAGDNGFENGPGSFDDQSEYTIASFHKQTGKVALLPATGRVYGQSGRPPKDFSSSLAVKLCQPWVTTKLTKCLTVKGADEEREKAHHEFFFPLGPTFSHAIKSGKGCPLPEPFMYMGNNKSNCCFGDDPNVWPNVCPRLTDEQRRKAEEKYPRSFSRALSCLALPEAMRVVNIVVVTRYKGFKVAVHQFTTVKLVPVGDVKGPAPTAMPITFDSPGAVPGGTGAGPHHVPRESRGNPGTGGESLVGVNALEARAIPKTRGLHTVYKVGPPVGYRGGVRTTVPRWAVGLAATLLVLGLTAMLHMRRLQLERDLAEKGSAYEQAHFIDGGAVAPSTMRSFTGNSSRRSADSATSSYSSSPTNSARSINAYNTNTRQSSAVAGLVPPLSGGPFEQEVPARASPIAGLIPDAEEEQDLSDLDPLDALLS</sequence>
<feature type="region of interest" description="Disordered" evidence="1">
    <location>
        <begin position="439"/>
        <end position="463"/>
    </location>
</feature>
<evidence type="ECO:0000313" key="2">
    <source>
        <dbReference type="EMBL" id="KAF4742810.1"/>
    </source>
</evidence>
<keyword evidence="4" id="KW-1185">Reference proteome</keyword>
<reference evidence="4 5" key="1">
    <citation type="submission" date="2020-04" db="EMBL/GenBank/DDBJ databases">
        <title>Perkinsus olseni comparative genomics.</title>
        <authorList>
            <person name="Bogema D.R."/>
        </authorList>
    </citation>
    <scope>NUCLEOTIDE SEQUENCE [LARGE SCALE GENOMIC DNA]</scope>
    <source>
        <strain evidence="3">ATCC PRA-205</strain>
        <strain evidence="2 4">ATCC PRA-207</strain>
    </source>
</reference>
<comment type="caution">
    <text evidence="3">The sequence shown here is derived from an EMBL/GenBank/DDBJ whole genome shotgun (WGS) entry which is preliminary data.</text>
</comment>
<organism evidence="3 5">
    <name type="scientific">Perkinsus olseni</name>
    <name type="common">Perkinsus atlanticus</name>
    <dbReference type="NCBI Taxonomy" id="32597"/>
    <lineage>
        <taxon>Eukaryota</taxon>
        <taxon>Sar</taxon>
        <taxon>Alveolata</taxon>
        <taxon>Perkinsozoa</taxon>
        <taxon>Perkinsea</taxon>
        <taxon>Perkinsida</taxon>
        <taxon>Perkinsidae</taxon>
        <taxon>Perkinsus</taxon>
    </lineage>
</organism>
<name>A0A7J6UGI4_PEROL</name>
<dbReference type="AlphaFoldDB" id="A0A7J6UGI4"/>
<accession>A0A7J6UGI4</accession>
<feature type="region of interest" description="Disordered" evidence="1">
    <location>
        <begin position="254"/>
        <end position="280"/>
    </location>
</feature>
<feature type="compositionally biased region" description="Low complexity" evidence="1">
    <location>
        <begin position="380"/>
        <end position="402"/>
    </location>
</feature>